<organism evidence="4">
    <name type="scientific">Fagus sylvatica</name>
    <name type="common">Beechnut</name>
    <dbReference type="NCBI Taxonomy" id="28930"/>
    <lineage>
        <taxon>Eukaryota</taxon>
        <taxon>Viridiplantae</taxon>
        <taxon>Streptophyta</taxon>
        <taxon>Embryophyta</taxon>
        <taxon>Tracheophyta</taxon>
        <taxon>Spermatophyta</taxon>
        <taxon>Magnoliopsida</taxon>
        <taxon>eudicotyledons</taxon>
        <taxon>Gunneridae</taxon>
        <taxon>Pentapetalae</taxon>
        <taxon>rosids</taxon>
        <taxon>fabids</taxon>
        <taxon>Fagales</taxon>
        <taxon>Fagaceae</taxon>
        <taxon>Fagus</taxon>
    </lineage>
</organism>
<evidence type="ECO:0000313" key="4">
    <source>
        <dbReference type="EMBL" id="SPC79076.1"/>
    </source>
</evidence>
<feature type="compositionally biased region" description="Basic and acidic residues" evidence="2">
    <location>
        <begin position="48"/>
        <end position="60"/>
    </location>
</feature>
<dbReference type="Pfam" id="PF07859">
    <property type="entry name" value="Abhydrolase_3"/>
    <property type="match status" value="1"/>
</dbReference>
<sequence length="324" mass="35442">MSVLSQGSGNRPLSPTVIMVDQRVKVEDEMAAAVMKNSNSVSKRKKEQHQETRPRERDHPQTGVQCKDVVVSPQSGVSARIFIPKSINGPDHKLPLVVHYHGGGFCVGSPFAKAFHDFLVSLASQANVVVVSVDYRLAPEHPLPIAHQDSWTSMQWIATHSNGQGPEPWLNEYADFGRVFLAGESAGANIAHYVAVQAGATGLAGPNIVGLLILHPFFGGKEPDKMISYMYPTSTWYNDPILYPEVDPNVSRLAGKKVLICVAEKDWLKDRGVGYSETLGKSGWKGSLGLFESEGESHAFFLFNPSSDKVGPLMKVMVDFINQE</sequence>
<evidence type="ECO:0000259" key="3">
    <source>
        <dbReference type="Pfam" id="PF07859"/>
    </source>
</evidence>
<accession>A0A2N9EJL7</accession>
<gene>
    <name evidence="4" type="ORF">FSB_LOCUS6958</name>
</gene>
<feature type="domain" description="Alpha/beta hydrolase fold-3" evidence="3">
    <location>
        <begin position="97"/>
        <end position="301"/>
    </location>
</feature>
<dbReference type="InterPro" id="IPR050466">
    <property type="entry name" value="Carboxylest/Gibb_receptor"/>
</dbReference>
<proteinExistence type="inferred from homology"/>
<evidence type="ECO:0000256" key="2">
    <source>
        <dbReference type="SAM" id="MobiDB-lite"/>
    </source>
</evidence>
<reference evidence="4" key="1">
    <citation type="submission" date="2018-02" db="EMBL/GenBank/DDBJ databases">
        <authorList>
            <person name="Cohen D.B."/>
            <person name="Kent A.D."/>
        </authorList>
    </citation>
    <scope>NUCLEOTIDE SEQUENCE</scope>
</reference>
<dbReference type="Gene3D" id="3.40.50.1820">
    <property type="entry name" value="alpha/beta hydrolase"/>
    <property type="match status" value="1"/>
</dbReference>
<dbReference type="InterPro" id="IPR029058">
    <property type="entry name" value="AB_hydrolase_fold"/>
</dbReference>
<dbReference type="InterPro" id="IPR013094">
    <property type="entry name" value="AB_hydrolase_3"/>
</dbReference>
<evidence type="ECO:0000256" key="1">
    <source>
        <dbReference type="ARBA" id="ARBA00010515"/>
    </source>
</evidence>
<dbReference type="AlphaFoldDB" id="A0A2N9EJL7"/>
<protein>
    <recommendedName>
        <fullName evidence="3">Alpha/beta hydrolase fold-3 domain-containing protein</fullName>
    </recommendedName>
</protein>
<dbReference type="GO" id="GO:0016787">
    <property type="term" value="F:hydrolase activity"/>
    <property type="evidence" value="ECO:0007669"/>
    <property type="project" value="InterPro"/>
</dbReference>
<name>A0A2N9EJL7_FAGSY</name>
<dbReference type="SUPFAM" id="SSF53474">
    <property type="entry name" value="alpha/beta-Hydrolases"/>
    <property type="match status" value="1"/>
</dbReference>
<comment type="similarity">
    <text evidence="1">Belongs to the 'GDXG' lipolytic enzyme family.</text>
</comment>
<dbReference type="EMBL" id="OIVN01000366">
    <property type="protein sequence ID" value="SPC79076.1"/>
    <property type="molecule type" value="Genomic_DNA"/>
</dbReference>
<dbReference type="PANTHER" id="PTHR23024">
    <property type="entry name" value="ARYLACETAMIDE DEACETYLASE"/>
    <property type="match status" value="1"/>
</dbReference>
<dbReference type="PANTHER" id="PTHR23024:SF408">
    <property type="entry name" value="ALPHA_BETA HYDROLASE FOLD-3 DOMAIN-CONTAINING PROTEIN"/>
    <property type="match status" value="1"/>
</dbReference>
<feature type="region of interest" description="Disordered" evidence="2">
    <location>
        <begin position="34"/>
        <end position="63"/>
    </location>
</feature>